<dbReference type="Proteomes" id="UP000887578">
    <property type="component" value="Unplaced"/>
</dbReference>
<dbReference type="GO" id="GO:0050982">
    <property type="term" value="P:detection of mechanical stimulus"/>
    <property type="evidence" value="ECO:0007669"/>
    <property type="project" value="TreeGrafter"/>
</dbReference>
<organism evidence="8 9">
    <name type="scientific">Panagrolaimus davidi</name>
    <dbReference type="NCBI Taxonomy" id="227884"/>
    <lineage>
        <taxon>Eukaryota</taxon>
        <taxon>Metazoa</taxon>
        <taxon>Ecdysozoa</taxon>
        <taxon>Nematoda</taxon>
        <taxon>Chromadorea</taxon>
        <taxon>Rhabditida</taxon>
        <taxon>Tylenchina</taxon>
        <taxon>Panagrolaimomorpha</taxon>
        <taxon>Panagrolaimoidea</taxon>
        <taxon>Panagrolaimidae</taxon>
        <taxon>Panagrolaimus</taxon>
    </lineage>
</organism>
<dbReference type="PANTHER" id="PTHR10877:SF183">
    <property type="entry name" value="AT14535P-RELATED"/>
    <property type="match status" value="1"/>
</dbReference>
<evidence type="ECO:0000256" key="1">
    <source>
        <dbReference type="ARBA" id="ARBA00004141"/>
    </source>
</evidence>
<reference evidence="9" key="1">
    <citation type="submission" date="2022-11" db="UniProtKB">
        <authorList>
            <consortium name="WormBaseParasite"/>
        </authorList>
    </citation>
    <scope>IDENTIFICATION</scope>
</reference>
<dbReference type="InterPro" id="IPR051223">
    <property type="entry name" value="Polycystin"/>
</dbReference>
<evidence type="ECO:0000256" key="5">
    <source>
        <dbReference type="ARBA" id="ARBA00023136"/>
    </source>
</evidence>
<accession>A0A914QDG0</accession>
<dbReference type="AlphaFoldDB" id="A0A914QDG0"/>
<dbReference type="InterPro" id="IPR046791">
    <property type="entry name" value="Polycystin_dom"/>
</dbReference>
<sequence length="321" mass="36269">MGKYDKGETLQTDEKNNGATMALVEQNKTNAKVHIPPTMFESNLKTGRFGEPDIFNTRGYGSQAILKQGNAELIKNEIRNILKMAGRNISENAVFVGYEKPDGYNIPPAIIEPNSMSGGFEGSENFDAEGYGIQSIENGKEKNVEKNEITMKKVKIGAMLANKKHGYKHVIAFKILTEIFMYLIFLGLVTTFALSMHSKTVLKMSKAIEHSFTIGDYTNTSKNDKSPFQNMKNLDVIWDYFENQVLTEIYSNNGNFENYNISETIFGQNKYLGQIKLRMLKVGNKTCEIHDCFKREINRCAPSYNKLIEEENVFGPANLSE</sequence>
<evidence type="ECO:0000256" key="3">
    <source>
        <dbReference type="ARBA" id="ARBA00022692"/>
    </source>
</evidence>
<keyword evidence="5 6" id="KW-0472">Membrane</keyword>
<proteinExistence type="inferred from homology"/>
<evidence type="ECO:0000256" key="4">
    <source>
        <dbReference type="ARBA" id="ARBA00022989"/>
    </source>
</evidence>
<evidence type="ECO:0000313" key="9">
    <source>
        <dbReference type="WBParaSite" id="PDA_v2.g2967.t1"/>
    </source>
</evidence>
<comment type="subcellular location">
    <subcellularLocation>
        <location evidence="1">Membrane</location>
        <topology evidence="1">Multi-pass membrane protein</topology>
    </subcellularLocation>
</comment>
<evidence type="ECO:0000256" key="6">
    <source>
        <dbReference type="SAM" id="Phobius"/>
    </source>
</evidence>
<keyword evidence="4 6" id="KW-1133">Transmembrane helix</keyword>
<evidence type="ECO:0000313" key="8">
    <source>
        <dbReference type="Proteomes" id="UP000887578"/>
    </source>
</evidence>
<keyword evidence="8" id="KW-1185">Reference proteome</keyword>
<feature type="domain" description="Polycystin" evidence="7">
    <location>
        <begin position="228"/>
        <end position="314"/>
    </location>
</feature>
<evidence type="ECO:0000259" key="7">
    <source>
        <dbReference type="Pfam" id="PF20519"/>
    </source>
</evidence>
<dbReference type="GO" id="GO:0016020">
    <property type="term" value="C:membrane"/>
    <property type="evidence" value="ECO:0007669"/>
    <property type="project" value="UniProtKB-SubCell"/>
</dbReference>
<dbReference type="PANTHER" id="PTHR10877">
    <property type="entry name" value="POLYCYSTIN FAMILY MEMBER"/>
    <property type="match status" value="1"/>
</dbReference>
<dbReference type="WBParaSite" id="PDA_v2.g2967.t1">
    <property type="protein sequence ID" value="PDA_v2.g2967.t1"/>
    <property type="gene ID" value="PDA_v2.g2967"/>
</dbReference>
<comment type="similarity">
    <text evidence="2">Belongs to the polycystin family.</text>
</comment>
<dbReference type="Pfam" id="PF20519">
    <property type="entry name" value="Polycystin_dom"/>
    <property type="match status" value="1"/>
</dbReference>
<evidence type="ECO:0000256" key="2">
    <source>
        <dbReference type="ARBA" id="ARBA00007200"/>
    </source>
</evidence>
<name>A0A914QDG0_9BILA</name>
<protein>
    <submittedName>
        <fullName evidence="9">Polycystin domain-containing protein</fullName>
    </submittedName>
</protein>
<keyword evidence="3 6" id="KW-0812">Transmembrane</keyword>
<feature type="transmembrane region" description="Helical" evidence="6">
    <location>
        <begin position="179"/>
        <end position="196"/>
    </location>
</feature>
<dbReference type="GO" id="GO:0005262">
    <property type="term" value="F:calcium channel activity"/>
    <property type="evidence" value="ECO:0007669"/>
    <property type="project" value="TreeGrafter"/>
</dbReference>